<dbReference type="Proteomes" id="UP000539175">
    <property type="component" value="Unassembled WGS sequence"/>
</dbReference>
<keyword evidence="3" id="KW-1185">Reference proteome</keyword>
<gene>
    <name evidence="2" type="ORF">FHS74_002842</name>
</gene>
<protein>
    <submittedName>
        <fullName evidence="2">Ubiquinone/menaquinone biosynthesis C-methylase UbiE</fullName>
    </submittedName>
</protein>
<keyword evidence="2" id="KW-0808">Transferase</keyword>
<evidence type="ECO:0000313" key="3">
    <source>
        <dbReference type="Proteomes" id="UP000539175"/>
    </source>
</evidence>
<dbReference type="RefSeq" id="WP_184801530.1">
    <property type="nucleotide sequence ID" value="NZ_JACIIZ010000007.1"/>
</dbReference>
<dbReference type="InterPro" id="IPR013216">
    <property type="entry name" value="Methyltransf_11"/>
</dbReference>
<dbReference type="SUPFAM" id="SSF53335">
    <property type="entry name" value="S-adenosyl-L-methionine-dependent methyltransferases"/>
    <property type="match status" value="1"/>
</dbReference>
<keyword evidence="2" id="KW-0830">Ubiquinone</keyword>
<dbReference type="InterPro" id="IPR029063">
    <property type="entry name" value="SAM-dependent_MTases_sf"/>
</dbReference>
<organism evidence="2 3">
    <name type="scientific">Nitrospirillum iridis</name>
    <dbReference type="NCBI Taxonomy" id="765888"/>
    <lineage>
        <taxon>Bacteria</taxon>
        <taxon>Pseudomonadati</taxon>
        <taxon>Pseudomonadota</taxon>
        <taxon>Alphaproteobacteria</taxon>
        <taxon>Rhodospirillales</taxon>
        <taxon>Azospirillaceae</taxon>
        <taxon>Nitrospirillum</taxon>
    </lineage>
</organism>
<feature type="domain" description="Methyltransferase type 11" evidence="1">
    <location>
        <begin position="79"/>
        <end position="164"/>
    </location>
</feature>
<evidence type="ECO:0000313" key="2">
    <source>
        <dbReference type="EMBL" id="MBB6252282.1"/>
    </source>
</evidence>
<keyword evidence="2" id="KW-0489">Methyltransferase</keyword>
<dbReference type="AlphaFoldDB" id="A0A7X0ECZ8"/>
<dbReference type="Pfam" id="PF08241">
    <property type="entry name" value="Methyltransf_11"/>
    <property type="match status" value="1"/>
</dbReference>
<dbReference type="GO" id="GO:0008757">
    <property type="term" value="F:S-adenosylmethionine-dependent methyltransferase activity"/>
    <property type="evidence" value="ECO:0007669"/>
    <property type="project" value="InterPro"/>
</dbReference>
<comment type="caution">
    <text evidence="2">The sequence shown here is derived from an EMBL/GenBank/DDBJ whole genome shotgun (WGS) entry which is preliminary data.</text>
</comment>
<evidence type="ECO:0000259" key="1">
    <source>
        <dbReference type="Pfam" id="PF08241"/>
    </source>
</evidence>
<name>A0A7X0ECZ8_9PROT</name>
<dbReference type="Gene3D" id="3.40.50.150">
    <property type="entry name" value="Vaccinia Virus protein VP39"/>
    <property type="match status" value="1"/>
</dbReference>
<proteinExistence type="predicted"/>
<dbReference type="PANTHER" id="PTHR43861">
    <property type="entry name" value="TRANS-ACONITATE 2-METHYLTRANSFERASE-RELATED"/>
    <property type="match status" value="1"/>
</dbReference>
<sequence length="221" mass="24977">MARVDFIQTLHASTKRNYVQRVVDHDKAACAAVARQFGADYWDGERQHGYGGYRYDGRWRPVAERLAQHYGLKAGDRLLDVGCGKGFLLYELTQVVPGLEIAGLDISAYGVAHAKDEVKPFLEVGDCRKLPYADGAFDCVISMGTLHNLPIEGVFDALAEMERVGRGPRKYFMVESFRDEREKANLLYWQLTCLSFHSPESWAWIAQRAGYAGDHGFIFFE</sequence>
<dbReference type="EMBL" id="JACIIZ010000007">
    <property type="protein sequence ID" value="MBB6252282.1"/>
    <property type="molecule type" value="Genomic_DNA"/>
</dbReference>
<accession>A0A7X0ECZ8</accession>
<dbReference type="GO" id="GO:0032259">
    <property type="term" value="P:methylation"/>
    <property type="evidence" value="ECO:0007669"/>
    <property type="project" value="UniProtKB-KW"/>
</dbReference>
<dbReference type="CDD" id="cd02440">
    <property type="entry name" value="AdoMet_MTases"/>
    <property type="match status" value="1"/>
</dbReference>
<reference evidence="2 3" key="1">
    <citation type="submission" date="2020-08" db="EMBL/GenBank/DDBJ databases">
        <title>Genomic Encyclopedia of Type Strains, Phase IV (KMG-IV): sequencing the most valuable type-strain genomes for metagenomic binning, comparative biology and taxonomic classification.</title>
        <authorList>
            <person name="Goeker M."/>
        </authorList>
    </citation>
    <scope>NUCLEOTIDE SEQUENCE [LARGE SCALE GENOMIC DNA]</scope>
    <source>
        <strain evidence="2 3">DSM 22198</strain>
    </source>
</reference>